<dbReference type="InterPro" id="IPR011701">
    <property type="entry name" value="MFS"/>
</dbReference>
<evidence type="ECO:0000256" key="2">
    <source>
        <dbReference type="ARBA" id="ARBA00022692"/>
    </source>
</evidence>
<feature type="region of interest" description="Disordered" evidence="5">
    <location>
        <begin position="1"/>
        <end position="27"/>
    </location>
</feature>
<dbReference type="GO" id="GO:0022857">
    <property type="term" value="F:transmembrane transporter activity"/>
    <property type="evidence" value="ECO:0007669"/>
    <property type="project" value="InterPro"/>
</dbReference>
<name>A0A9W6H1W6_9MICO</name>
<proteinExistence type="predicted"/>
<evidence type="ECO:0000256" key="1">
    <source>
        <dbReference type="ARBA" id="ARBA00004651"/>
    </source>
</evidence>
<dbReference type="Proteomes" id="UP001142462">
    <property type="component" value="Unassembled WGS sequence"/>
</dbReference>
<feature type="transmembrane region" description="Helical" evidence="6">
    <location>
        <begin position="312"/>
        <end position="328"/>
    </location>
</feature>
<evidence type="ECO:0000256" key="5">
    <source>
        <dbReference type="SAM" id="MobiDB-lite"/>
    </source>
</evidence>
<feature type="transmembrane region" description="Helical" evidence="6">
    <location>
        <begin position="334"/>
        <end position="360"/>
    </location>
</feature>
<evidence type="ECO:0000256" key="3">
    <source>
        <dbReference type="ARBA" id="ARBA00022989"/>
    </source>
</evidence>
<comment type="subcellular location">
    <subcellularLocation>
        <location evidence="1">Cell membrane</location>
        <topology evidence="1">Multi-pass membrane protein</topology>
    </subcellularLocation>
</comment>
<feature type="transmembrane region" description="Helical" evidence="6">
    <location>
        <begin position="33"/>
        <end position="50"/>
    </location>
</feature>
<keyword evidence="9" id="KW-1185">Reference proteome</keyword>
<accession>A0A9W6H1W6</accession>
<reference evidence="8" key="1">
    <citation type="journal article" date="2014" name="Int. J. Syst. Evol. Microbiol.">
        <title>Complete genome sequence of Corynebacterium casei LMG S-19264T (=DSM 44701T), isolated from a smear-ripened cheese.</title>
        <authorList>
            <consortium name="US DOE Joint Genome Institute (JGI-PGF)"/>
            <person name="Walter F."/>
            <person name="Albersmeier A."/>
            <person name="Kalinowski J."/>
            <person name="Ruckert C."/>
        </authorList>
    </citation>
    <scope>NUCLEOTIDE SEQUENCE</scope>
    <source>
        <strain evidence="8">VKM Ac-1020</strain>
    </source>
</reference>
<evidence type="ECO:0000256" key="6">
    <source>
        <dbReference type="SAM" id="Phobius"/>
    </source>
</evidence>
<feature type="transmembrane region" description="Helical" evidence="6">
    <location>
        <begin position="247"/>
        <end position="268"/>
    </location>
</feature>
<dbReference type="InterPro" id="IPR020846">
    <property type="entry name" value="MFS_dom"/>
</dbReference>
<dbReference type="RefSeq" id="WP_271172669.1">
    <property type="nucleotide sequence ID" value="NZ_BSEJ01000003.1"/>
</dbReference>
<evidence type="ECO:0000313" key="8">
    <source>
        <dbReference type="EMBL" id="GLJ60960.1"/>
    </source>
</evidence>
<reference evidence="8" key="2">
    <citation type="submission" date="2023-01" db="EMBL/GenBank/DDBJ databases">
        <authorList>
            <person name="Sun Q."/>
            <person name="Evtushenko L."/>
        </authorList>
    </citation>
    <scope>NUCLEOTIDE SEQUENCE</scope>
    <source>
        <strain evidence="8">VKM Ac-1020</strain>
    </source>
</reference>
<evidence type="ECO:0000259" key="7">
    <source>
        <dbReference type="PROSITE" id="PS50850"/>
    </source>
</evidence>
<organism evidence="8 9">
    <name type="scientific">Microbacterium barkeri</name>
    <dbReference type="NCBI Taxonomy" id="33917"/>
    <lineage>
        <taxon>Bacteria</taxon>
        <taxon>Bacillati</taxon>
        <taxon>Actinomycetota</taxon>
        <taxon>Actinomycetes</taxon>
        <taxon>Micrococcales</taxon>
        <taxon>Microbacteriaceae</taxon>
        <taxon>Microbacterium</taxon>
    </lineage>
</organism>
<feature type="domain" description="Major facilitator superfamily (MFS) profile" evidence="7">
    <location>
        <begin position="37"/>
        <end position="427"/>
    </location>
</feature>
<feature type="transmembrane region" description="Helical" evidence="6">
    <location>
        <begin position="280"/>
        <end position="300"/>
    </location>
</feature>
<dbReference type="InterPro" id="IPR050382">
    <property type="entry name" value="MFS_Na/Anion_cotransporter"/>
</dbReference>
<dbReference type="PANTHER" id="PTHR11662:SF399">
    <property type="entry name" value="FI19708P1-RELATED"/>
    <property type="match status" value="1"/>
</dbReference>
<dbReference type="AlphaFoldDB" id="A0A9W6H1W6"/>
<keyword evidence="4 6" id="KW-0472">Membrane</keyword>
<feature type="transmembrane region" description="Helical" evidence="6">
    <location>
        <begin position="163"/>
        <end position="185"/>
    </location>
</feature>
<feature type="transmembrane region" description="Helical" evidence="6">
    <location>
        <begin position="372"/>
        <end position="391"/>
    </location>
</feature>
<dbReference type="Gene3D" id="1.20.1250.20">
    <property type="entry name" value="MFS general substrate transporter like domains"/>
    <property type="match status" value="2"/>
</dbReference>
<dbReference type="Pfam" id="PF07690">
    <property type="entry name" value="MFS_1"/>
    <property type="match status" value="1"/>
</dbReference>
<feature type="transmembrane region" description="Helical" evidence="6">
    <location>
        <begin position="71"/>
        <end position="93"/>
    </location>
</feature>
<gene>
    <name evidence="8" type="ORF">GCM10017576_10890</name>
</gene>
<keyword evidence="2 6" id="KW-0812">Transmembrane</keyword>
<feature type="transmembrane region" description="Helical" evidence="6">
    <location>
        <begin position="403"/>
        <end position="422"/>
    </location>
</feature>
<protein>
    <submittedName>
        <fullName evidence="8">MFS transporter</fullName>
    </submittedName>
</protein>
<keyword evidence="3 6" id="KW-1133">Transmembrane helix</keyword>
<dbReference type="PANTHER" id="PTHR11662">
    <property type="entry name" value="SOLUTE CARRIER FAMILY 17"/>
    <property type="match status" value="1"/>
</dbReference>
<dbReference type="PROSITE" id="PS50850">
    <property type="entry name" value="MFS"/>
    <property type="match status" value="1"/>
</dbReference>
<evidence type="ECO:0000313" key="9">
    <source>
        <dbReference type="Proteomes" id="UP001142462"/>
    </source>
</evidence>
<feature type="transmembrane region" description="Helical" evidence="6">
    <location>
        <begin position="105"/>
        <end position="130"/>
    </location>
</feature>
<dbReference type="GO" id="GO:0005886">
    <property type="term" value="C:plasma membrane"/>
    <property type="evidence" value="ECO:0007669"/>
    <property type="project" value="UniProtKB-SubCell"/>
</dbReference>
<dbReference type="SUPFAM" id="SSF103473">
    <property type="entry name" value="MFS general substrate transporter"/>
    <property type="match status" value="1"/>
</dbReference>
<feature type="transmembrane region" description="Helical" evidence="6">
    <location>
        <begin position="191"/>
        <end position="213"/>
    </location>
</feature>
<dbReference type="InterPro" id="IPR036259">
    <property type="entry name" value="MFS_trans_sf"/>
</dbReference>
<comment type="caution">
    <text evidence="8">The sequence shown here is derived from an EMBL/GenBank/DDBJ whole genome shotgun (WGS) entry which is preliminary data.</text>
</comment>
<dbReference type="EMBL" id="BSEJ01000003">
    <property type="protein sequence ID" value="GLJ60960.1"/>
    <property type="molecule type" value="Genomic_DNA"/>
</dbReference>
<evidence type="ECO:0000256" key="4">
    <source>
        <dbReference type="ARBA" id="ARBA00023136"/>
    </source>
</evidence>
<sequence length="429" mass="46427">MTTCTQSRPTISAPTAPPSPARRLLPASRRRPGPLLVTALFSLGWVFMYADRNILSPVMTVIQEEWGLSRTELGLMSTVFFLTYALMQIPTGYIADRFGRVRVVVVGYVLFGIGTILSGFASTFLIFLMFRAFTGVGEGTYYSPVYGISSSYVSKRWRGVSAAVINSGMAVGISLGFIGSSYLTFTLGLPWHVTFLVFGIATVVVAGLIHYFLAPIDDEHRAQLAAARTVATPDAPARRALFSRNHLLTYVLIFCSLYGFFSMLTWLPTYLQQVRDVAPAQTGIIASLVPWASIPGAIVLSMLARRMSNTRPLIIALALLGGLCQILVPLTGDYALMIAGLVVYGLVGKLALDPILIAFLAENTPQEMYSRAYGYFNFAGMLSSIFAPYITGALADATGMLESGFYLSAALLLVGAIAFCFTKPARVEA</sequence>